<comment type="caution">
    <text evidence="3">The sequence shown here is derived from an EMBL/GenBank/DDBJ whole genome shotgun (WGS) entry which is preliminary data.</text>
</comment>
<gene>
    <name evidence="3" type="ORF">DFJ68_3082</name>
</gene>
<evidence type="ECO:0000313" key="4">
    <source>
        <dbReference type="Proteomes" id="UP000278440"/>
    </source>
</evidence>
<evidence type="ECO:0000256" key="2">
    <source>
        <dbReference type="SAM" id="Phobius"/>
    </source>
</evidence>
<organism evidence="3 4">
    <name type="scientific">Terracoccus luteus</name>
    <dbReference type="NCBI Taxonomy" id="53356"/>
    <lineage>
        <taxon>Bacteria</taxon>
        <taxon>Bacillati</taxon>
        <taxon>Actinomycetota</taxon>
        <taxon>Actinomycetes</taxon>
        <taxon>Micrococcales</taxon>
        <taxon>Intrasporangiaceae</taxon>
        <taxon>Terracoccus</taxon>
    </lineage>
</organism>
<dbReference type="CDD" id="cd06530">
    <property type="entry name" value="S26_SPase_I"/>
    <property type="match status" value="1"/>
</dbReference>
<keyword evidence="2" id="KW-0472">Membrane</keyword>
<dbReference type="GO" id="GO:0004252">
    <property type="term" value="F:serine-type endopeptidase activity"/>
    <property type="evidence" value="ECO:0007669"/>
    <property type="project" value="UniProtKB-UniRule"/>
</dbReference>
<dbReference type="GO" id="GO:0006465">
    <property type="term" value="P:signal peptide processing"/>
    <property type="evidence" value="ECO:0007669"/>
    <property type="project" value="UniProtKB-UniRule"/>
</dbReference>
<dbReference type="AlphaFoldDB" id="A0A495Y4N0"/>
<proteinExistence type="predicted"/>
<feature type="transmembrane region" description="Helical" evidence="2">
    <location>
        <begin position="146"/>
        <end position="166"/>
    </location>
</feature>
<feature type="transmembrane region" description="Helical" evidence="2">
    <location>
        <begin position="115"/>
        <end position="134"/>
    </location>
</feature>
<keyword evidence="2" id="KW-0812">Transmembrane</keyword>
<sequence>MAVALVVLTVGAAAAWRLSGGHYAVIVTPSMGEAAPVGTLVLVRAAEVDAVRLGDIVTYRPRNLPDQLVTHRVVSRDDRGHLHVQGDLNGSPDPLPVGQDDLVGVVSACWYGVGWLVRAAPVLVLGWLAIMLLSGRLVRPRWRSTVRVLGTCLLVAVTSLVLRPLVAPVILGVTTSEPAARTATASVVSAGLLPSRVVGADDRYADVRLGETAALPVVSTAPGSPMTVSASAHLRGWWLLAVTLCCLAPLLWTSTVGLAQDGRSTRG</sequence>
<dbReference type="InterPro" id="IPR001733">
    <property type="entry name" value="Peptidase_S26B"/>
</dbReference>
<dbReference type="EC" id="3.4.21.89" evidence="1"/>
<keyword evidence="4" id="KW-1185">Reference proteome</keyword>
<dbReference type="EMBL" id="RBXT01000001">
    <property type="protein sequence ID" value="RKT79608.1"/>
    <property type="molecule type" value="Genomic_DNA"/>
</dbReference>
<dbReference type="GO" id="GO:0009003">
    <property type="term" value="F:signal peptidase activity"/>
    <property type="evidence" value="ECO:0007669"/>
    <property type="project" value="UniProtKB-EC"/>
</dbReference>
<feature type="transmembrane region" description="Helical" evidence="2">
    <location>
        <begin position="236"/>
        <end position="259"/>
    </location>
</feature>
<evidence type="ECO:0000256" key="1">
    <source>
        <dbReference type="NCBIfam" id="TIGR02228"/>
    </source>
</evidence>
<reference evidence="3 4" key="1">
    <citation type="submission" date="2018-10" db="EMBL/GenBank/DDBJ databases">
        <title>Sequencing the genomes of 1000 actinobacteria strains.</title>
        <authorList>
            <person name="Klenk H.-P."/>
        </authorList>
    </citation>
    <scope>NUCLEOTIDE SEQUENCE [LARGE SCALE GENOMIC DNA]</scope>
    <source>
        <strain evidence="3 4">DSM 44267</strain>
    </source>
</reference>
<evidence type="ECO:0000313" key="3">
    <source>
        <dbReference type="EMBL" id="RKT79608.1"/>
    </source>
</evidence>
<dbReference type="InterPro" id="IPR019533">
    <property type="entry name" value="Peptidase_S26"/>
</dbReference>
<dbReference type="NCBIfam" id="TIGR02228">
    <property type="entry name" value="sigpep_I_arch"/>
    <property type="match status" value="1"/>
</dbReference>
<dbReference type="OrthoDB" id="4315104at2"/>
<dbReference type="Proteomes" id="UP000278440">
    <property type="component" value="Unassembled WGS sequence"/>
</dbReference>
<accession>A0A495Y4N0</accession>
<name>A0A495Y4N0_9MICO</name>
<keyword evidence="2" id="KW-1133">Transmembrane helix</keyword>
<protein>
    <recommendedName>
        <fullName evidence="1">Signal peptidase I</fullName>
        <ecNumber evidence="1">3.4.21.89</ecNumber>
    </recommendedName>
</protein>
<dbReference type="GO" id="GO:0016020">
    <property type="term" value="C:membrane"/>
    <property type="evidence" value="ECO:0007669"/>
    <property type="project" value="UniProtKB-UniRule"/>
</dbReference>
<dbReference type="RefSeq" id="WP_121034480.1">
    <property type="nucleotide sequence ID" value="NZ_RBXT01000001.1"/>
</dbReference>